<evidence type="ECO:0000256" key="4">
    <source>
        <dbReference type="ARBA" id="ARBA00022692"/>
    </source>
</evidence>
<proteinExistence type="inferred from homology"/>
<evidence type="ECO:0000256" key="6">
    <source>
        <dbReference type="ARBA" id="ARBA00023136"/>
    </source>
</evidence>
<feature type="transmembrane region" description="Helical" evidence="7">
    <location>
        <begin position="175"/>
        <end position="199"/>
    </location>
</feature>
<dbReference type="PANTHER" id="PTHR30151:SF0">
    <property type="entry name" value="ABC TRANSPORTER PERMEASE PROTEIN MJ0413-RELATED"/>
    <property type="match status" value="1"/>
</dbReference>
<dbReference type="GO" id="GO:0005886">
    <property type="term" value="C:plasma membrane"/>
    <property type="evidence" value="ECO:0007669"/>
    <property type="project" value="UniProtKB-SubCell"/>
</dbReference>
<protein>
    <submittedName>
        <fullName evidence="9">ABC-type nitrate/sulfonate/bicarbonate transport system permease component</fullName>
    </submittedName>
</protein>
<feature type="transmembrane region" description="Helical" evidence="7">
    <location>
        <begin position="123"/>
        <end position="143"/>
    </location>
</feature>
<name>A0A7M2YXB7_9ACTN</name>
<evidence type="ECO:0000256" key="3">
    <source>
        <dbReference type="ARBA" id="ARBA00022475"/>
    </source>
</evidence>
<gene>
    <name evidence="9" type="ORF">Gocc_2224</name>
</gene>
<evidence type="ECO:0000256" key="7">
    <source>
        <dbReference type="RuleBase" id="RU363032"/>
    </source>
</evidence>
<evidence type="ECO:0000259" key="8">
    <source>
        <dbReference type="PROSITE" id="PS50928"/>
    </source>
</evidence>
<keyword evidence="4 7" id="KW-0812">Transmembrane</keyword>
<feature type="domain" description="ABC transmembrane type-1" evidence="8">
    <location>
        <begin position="57"/>
        <end position="242"/>
    </location>
</feature>
<dbReference type="InterPro" id="IPR035906">
    <property type="entry name" value="MetI-like_sf"/>
</dbReference>
<dbReference type="AlphaFoldDB" id="A0A7M2YXB7"/>
<feature type="transmembrane region" description="Helical" evidence="7">
    <location>
        <begin position="12"/>
        <end position="29"/>
    </location>
</feature>
<dbReference type="PANTHER" id="PTHR30151">
    <property type="entry name" value="ALKANE SULFONATE ABC TRANSPORTER-RELATED, MEMBRANE SUBUNIT"/>
    <property type="match status" value="1"/>
</dbReference>
<keyword evidence="10" id="KW-1185">Reference proteome</keyword>
<evidence type="ECO:0000313" key="10">
    <source>
        <dbReference type="Proteomes" id="UP000254134"/>
    </source>
</evidence>
<organism evidence="9 10">
    <name type="scientific">Gaiella occulta</name>
    <dbReference type="NCBI Taxonomy" id="1002870"/>
    <lineage>
        <taxon>Bacteria</taxon>
        <taxon>Bacillati</taxon>
        <taxon>Actinomycetota</taxon>
        <taxon>Thermoleophilia</taxon>
        <taxon>Gaiellales</taxon>
        <taxon>Gaiellaceae</taxon>
        <taxon>Gaiella</taxon>
    </lineage>
</organism>
<dbReference type="SUPFAM" id="SSF161098">
    <property type="entry name" value="MetI-like"/>
    <property type="match status" value="1"/>
</dbReference>
<keyword evidence="5 7" id="KW-1133">Transmembrane helix</keyword>
<dbReference type="GO" id="GO:0055085">
    <property type="term" value="P:transmembrane transport"/>
    <property type="evidence" value="ECO:0007669"/>
    <property type="project" value="InterPro"/>
</dbReference>
<comment type="caution">
    <text evidence="9">The sequence shown here is derived from an EMBL/GenBank/DDBJ whole genome shotgun (WGS) entry which is preliminary data.</text>
</comment>
<evidence type="ECO:0000313" key="9">
    <source>
        <dbReference type="EMBL" id="RDI74127.1"/>
    </source>
</evidence>
<dbReference type="CDD" id="cd06261">
    <property type="entry name" value="TM_PBP2"/>
    <property type="match status" value="1"/>
</dbReference>
<dbReference type="RefSeq" id="WP_147281279.1">
    <property type="nucleotide sequence ID" value="NZ_QQZY01000005.1"/>
</dbReference>
<keyword evidence="6 7" id="KW-0472">Membrane</keyword>
<dbReference type="OrthoDB" id="3574452at2"/>
<reference evidence="9 10" key="1">
    <citation type="submission" date="2018-07" db="EMBL/GenBank/DDBJ databases">
        <title>High-quality-draft genome sequence of Gaiella occulta.</title>
        <authorList>
            <person name="Severino R."/>
            <person name="Froufe H.J.C."/>
            <person name="Rainey F.A."/>
            <person name="Barroso C."/>
            <person name="Albuquerque L."/>
            <person name="Lobo-Da-Cunha A."/>
            <person name="Da Costa M.S."/>
            <person name="Egas C."/>
        </authorList>
    </citation>
    <scope>NUCLEOTIDE SEQUENCE [LARGE SCALE GENOMIC DNA]</scope>
    <source>
        <strain evidence="9 10">F2-233</strain>
    </source>
</reference>
<feature type="transmembrane region" description="Helical" evidence="7">
    <location>
        <begin position="64"/>
        <end position="83"/>
    </location>
</feature>
<evidence type="ECO:0000256" key="1">
    <source>
        <dbReference type="ARBA" id="ARBA00004651"/>
    </source>
</evidence>
<evidence type="ECO:0000256" key="2">
    <source>
        <dbReference type="ARBA" id="ARBA00022448"/>
    </source>
</evidence>
<dbReference type="PROSITE" id="PS50928">
    <property type="entry name" value="ABC_TM1"/>
    <property type="match status" value="1"/>
</dbReference>
<feature type="transmembrane region" description="Helical" evidence="7">
    <location>
        <begin position="219"/>
        <end position="241"/>
    </location>
</feature>
<comment type="subcellular location">
    <subcellularLocation>
        <location evidence="1 7">Cell membrane</location>
        <topology evidence="1 7">Multi-pass membrane protein</topology>
    </subcellularLocation>
</comment>
<keyword evidence="2 7" id="KW-0813">Transport</keyword>
<dbReference type="Gene3D" id="1.10.3720.10">
    <property type="entry name" value="MetI-like"/>
    <property type="match status" value="1"/>
</dbReference>
<dbReference type="Proteomes" id="UP000254134">
    <property type="component" value="Unassembled WGS sequence"/>
</dbReference>
<accession>A0A7M2YXB7</accession>
<dbReference type="Pfam" id="PF00528">
    <property type="entry name" value="BPD_transp_1"/>
    <property type="match status" value="1"/>
</dbReference>
<dbReference type="EMBL" id="QQZY01000005">
    <property type="protein sequence ID" value="RDI74127.1"/>
    <property type="molecule type" value="Genomic_DNA"/>
</dbReference>
<dbReference type="InterPro" id="IPR000515">
    <property type="entry name" value="MetI-like"/>
</dbReference>
<feature type="transmembrane region" description="Helical" evidence="7">
    <location>
        <begin position="95"/>
        <end position="117"/>
    </location>
</feature>
<reference evidence="10" key="2">
    <citation type="journal article" date="2019" name="MicrobiologyOpen">
        <title>High-quality draft genome sequence of Gaiella occulta isolated from a 150 meter deep mineral water borehole and comparison with the genome sequences of other deep-branching lineages of the phylum Actinobacteria.</title>
        <authorList>
            <person name="Severino R."/>
            <person name="Froufe H.J.C."/>
            <person name="Barroso C."/>
            <person name="Albuquerque L."/>
            <person name="Lobo-da-Cunha A."/>
            <person name="da Costa M.S."/>
            <person name="Egas C."/>
        </authorList>
    </citation>
    <scope>NUCLEOTIDE SEQUENCE [LARGE SCALE GENOMIC DNA]</scope>
    <source>
        <strain evidence="10">F2-233</strain>
    </source>
</reference>
<comment type="similarity">
    <text evidence="7">Belongs to the binding-protein-dependent transport system permease family.</text>
</comment>
<sequence>MRRGFGEWAPPLAIGVLVLVGWQLLIDVFDIQKFLLPKPTEIASAFWHQRRELWPAGWYTFTEALWGFVGGCGFGIVSALLLARFRVLGSALMPYFIALNAVPIIAFAPIANAWFGIEKGSKIFIAAVLCFFPVLVNTLRGLTSVRPSQIELMRSYAAGDVAVFRRVRIPTALPYVFSSLKVASVLAMIGAIVGEYFGGSQQQLGILIKNSAALFQFETAWAAILVACILGIAFYLAVSLLESATMRWHPSARGAQA</sequence>
<evidence type="ECO:0000256" key="5">
    <source>
        <dbReference type="ARBA" id="ARBA00022989"/>
    </source>
</evidence>
<keyword evidence="3" id="KW-1003">Cell membrane</keyword>